<evidence type="ECO:0000313" key="4">
    <source>
        <dbReference type="EMBL" id="GAQ62926.1"/>
    </source>
</evidence>
<organism evidence="4 5">
    <name type="scientific">Streptomyces scabiei</name>
    <dbReference type="NCBI Taxonomy" id="1930"/>
    <lineage>
        <taxon>Bacteria</taxon>
        <taxon>Bacillati</taxon>
        <taxon>Actinomycetota</taxon>
        <taxon>Actinomycetes</taxon>
        <taxon>Kitasatosporales</taxon>
        <taxon>Streptomycetaceae</taxon>
        <taxon>Streptomyces</taxon>
    </lineage>
</organism>
<dbReference type="Proteomes" id="UP000067448">
    <property type="component" value="Unassembled WGS sequence"/>
</dbReference>
<name>A0A100JNU6_STRSC</name>
<dbReference type="PROSITE" id="PS51186">
    <property type="entry name" value="GNAT"/>
    <property type="match status" value="1"/>
</dbReference>
<dbReference type="PANTHER" id="PTHR43877:SF2">
    <property type="entry name" value="AMINOALKYLPHOSPHONATE N-ACETYLTRANSFERASE-RELATED"/>
    <property type="match status" value="1"/>
</dbReference>
<keyword evidence="1 4" id="KW-0808">Transferase</keyword>
<dbReference type="InterPro" id="IPR050832">
    <property type="entry name" value="Bact_Acetyltransf"/>
</dbReference>
<proteinExistence type="predicted"/>
<gene>
    <name evidence="4" type="primary">yjcF</name>
    <name evidence="4" type="ORF">SsS58_03300</name>
</gene>
<evidence type="ECO:0000256" key="2">
    <source>
        <dbReference type="ARBA" id="ARBA00023315"/>
    </source>
</evidence>
<dbReference type="InterPro" id="IPR016181">
    <property type="entry name" value="Acyl_CoA_acyltransferase"/>
</dbReference>
<dbReference type="CDD" id="cd04301">
    <property type="entry name" value="NAT_SF"/>
    <property type="match status" value="1"/>
</dbReference>
<reference evidence="4 5" key="2">
    <citation type="journal article" date="2016" name="Genome Announc.">
        <title>Draft Genome Sequences of Streptomyces scabiei S58, Streptomyces turgidiscabies T45, and Streptomyces acidiscabies a10, the Pathogens of Potato Common Scab, Isolated in Japan.</title>
        <authorList>
            <person name="Tomihama T."/>
            <person name="Nishi Y."/>
            <person name="Sakai M."/>
            <person name="Ikenaga M."/>
            <person name="Okubo T."/>
            <person name="Ikeda S."/>
        </authorList>
    </citation>
    <scope>NUCLEOTIDE SEQUENCE [LARGE SCALE GENOMIC DNA]</scope>
    <source>
        <strain evidence="4 5">S58</strain>
    </source>
</reference>
<dbReference type="Gene3D" id="3.40.630.30">
    <property type="match status" value="1"/>
</dbReference>
<dbReference type="InterPro" id="IPR000182">
    <property type="entry name" value="GNAT_dom"/>
</dbReference>
<reference evidence="5" key="3">
    <citation type="submission" date="2016-02" db="EMBL/GenBank/DDBJ databases">
        <title>Draft genome of pathogenic Streptomyces sp. in Japan.</title>
        <authorList>
            <person name="Tomihama T."/>
            <person name="Ikenaga M."/>
            <person name="Sakai M."/>
            <person name="Okubo T."/>
            <person name="Ikeda S."/>
        </authorList>
    </citation>
    <scope>NUCLEOTIDE SEQUENCE [LARGE SCALE GENOMIC DNA]</scope>
    <source>
        <strain evidence="5">S58</strain>
    </source>
</reference>
<evidence type="ECO:0000259" key="3">
    <source>
        <dbReference type="PROSITE" id="PS51186"/>
    </source>
</evidence>
<evidence type="ECO:0000256" key="1">
    <source>
        <dbReference type="ARBA" id="ARBA00022679"/>
    </source>
</evidence>
<dbReference type="AlphaFoldDB" id="A0A100JNU6"/>
<protein>
    <submittedName>
        <fullName evidence="4">Putative N-acetyltransferase YjcF</fullName>
    </submittedName>
</protein>
<dbReference type="PANTHER" id="PTHR43877">
    <property type="entry name" value="AMINOALKYLPHOSPHONATE N-ACETYLTRANSFERASE-RELATED-RELATED"/>
    <property type="match status" value="1"/>
</dbReference>
<reference evidence="5" key="1">
    <citation type="submission" date="2015-11" db="EMBL/GenBank/DDBJ databases">
        <authorList>
            <consortium name="Cross-ministerial Strategic Innovation Promotion Program (SIP) consortium"/>
            <person name="Tomihama T."/>
            <person name="Ikenaga M."/>
            <person name="Sakai M."/>
            <person name="Okubo T."/>
            <person name="Ikeda S."/>
        </authorList>
    </citation>
    <scope>NUCLEOTIDE SEQUENCE [LARGE SCALE GENOMIC DNA]</scope>
    <source>
        <strain evidence="5">S58</strain>
    </source>
</reference>
<comment type="caution">
    <text evidence="4">The sequence shown here is derived from an EMBL/GenBank/DDBJ whole genome shotgun (WGS) entry which is preliminary data.</text>
</comment>
<accession>A0A100JNU6</accession>
<feature type="domain" description="N-acetyltransferase" evidence="3">
    <location>
        <begin position="20"/>
        <end position="171"/>
    </location>
</feature>
<evidence type="ECO:0000313" key="5">
    <source>
        <dbReference type="Proteomes" id="UP000067448"/>
    </source>
</evidence>
<dbReference type="GO" id="GO:0016747">
    <property type="term" value="F:acyltransferase activity, transferring groups other than amino-acyl groups"/>
    <property type="evidence" value="ECO:0007669"/>
    <property type="project" value="InterPro"/>
</dbReference>
<dbReference type="EMBL" id="BCMM01000014">
    <property type="protein sequence ID" value="GAQ62926.1"/>
    <property type="molecule type" value="Genomic_DNA"/>
</dbReference>
<keyword evidence="2" id="KW-0012">Acyltransferase</keyword>
<dbReference type="Pfam" id="PF13673">
    <property type="entry name" value="Acetyltransf_10"/>
    <property type="match status" value="1"/>
</dbReference>
<dbReference type="SUPFAM" id="SSF55729">
    <property type="entry name" value="Acyl-CoA N-acyltransferases (Nat)"/>
    <property type="match status" value="1"/>
</dbReference>
<sequence>MSPEPVPVSVPVPVPVPVSYAVRVADGPGDRAACFAVRKEVFVVEQGVPEDLEYDAYDAGAVHVLAVRDDGTPLGAGRLLYGEAAAGKTGGAPGVGSLGRLAVVAEARGLGVGVALVRAVEDAARERGLTAVDLGAQTHALGFYERLGYAAYGAEFLDAGIPHRAMRRSLEGAAVRVGHPENRPVLIV</sequence>